<dbReference type="PROSITE" id="PS51257">
    <property type="entry name" value="PROKAR_LIPOPROTEIN"/>
    <property type="match status" value="1"/>
</dbReference>
<dbReference type="Gene3D" id="2.60.40.1080">
    <property type="match status" value="1"/>
</dbReference>
<reference evidence="1" key="1">
    <citation type="submission" date="2020-03" db="EMBL/GenBank/DDBJ databases">
        <title>Five strains of Vibrio campbellii isolated from Mariana Trench.</title>
        <authorList>
            <person name="Liang J."/>
            <person name="Zhang X.-H."/>
        </authorList>
    </citation>
    <scope>NUCLEOTIDE SEQUENCE</scope>
    <source>
        <strain evidence="1">LJC014</strain>
    </source>
</reference>
<proteinExistence type="predicted"/>
<protein>
    <submittedName>
        <fullName evidence="1">Uncharacterized protein</fullName>
    </submittedName>
</protein>
<name>A0AAE9N584_9VIBR</name>
<dbReference type="EMBL" id="CP050468">
    <property type="protein sequence ID" value="UTZ29711.1"/>
    <property type="molecule type" value="Genomic_DNA"/>
</dbReference>
<dbReference type="AlphaFoldDB" id="A0AAE9N584"/>
<accession>A0AAE9N584</accession>
<evidence type="ECO:0000313" key="1">
    <source>
        <dbReference type="EMBL" id="UTZ29711.1"/>
    </source>
</evidence>
<organism evidence="1 2">
    <name type="scientific">Vibrio campbellii</name>
    <dbReference type="NCBI Taxonomy" id="680"/>
    <lineage>
        <taxon>Bacteria</taxon>
        <taxon>Pseudomonadati</taxon>
        <taxon>Pseudomonadota</taxon>
        <taxon>Gammaproteobacteria</taxon>
        <taxon>Vibrionales</taxon>
        <taxon>Vibrionaceae</taxon>
        <taxon>Vibrio</taxon>
    </lineage>
</organism>
<sequence length="645" mass="70906">MTLNPRIILILSAISLQGCGGGSDSSETAHDHLISVDIQQISQSMIAGGGKTEDELPDREVVFKAYGHYDNTDEVRDITSEVSWLSTKGCDVICPTSNAGHYHTTNPGEADVYAVKSRVNASDAESNHITKRVVDIQPYKIETKKLDKNKLVNDEVPRGLKVSYSADVYWNDGRITDGTNEVRWQEQGDGFEQDNEQKNRFLASGDVGSDSVLTASYQGIYSDPRTLEVSNPILKELHIEVGGGQSTSVPRGQARMLTADAEFEGLGNIDVTQDVSWNSDNNLAFEQKDNTFRAIGSKDNVGQQTTITASLSDYQSEISNKVTLSISPAELIAVRTEIDQGANALVPRYLSRTLKAIGVYRGDVSRSDKTFEEDITSTVASWTNSDVTSFTSVQGTSNRFQAIGEPGSTSVVTPAVPNFVGEKGIQLSVGDGVVTSLEVEHADDNLYTPDVPYSDNVPKDQKRMFRVIATYGSAIDGFVKEDVTRDSQLVLSNASFKKIDYDTVQAVGNTGEYAEVSANYRGQGTDNNFTLTVQEEQSETIQVGTLIFSKPPEILLNYADALQYCSERGGMIPRPDQLSKLVNEYVGPNHGWPWSSNEGYGTYWNNEQANDNFPDSHWILNLKDKHPYPRRNDTTNRVSCVISEK</sequence>
<dbReference type="RefSeq" id="WP_255942852.1">
    <property type="nucleotide sequence ID" value="NZ_CP050468.1"/>
</dbReference>
<dbReference type="Proteomes" id="UP001058687">
    <property type="component" value="Chromosome 2"/>
</dbReference>
<evidence type="ECO:0000313" key="2">
    <source>
        <dbReference type="Proteomes" id="UP001058687"/>
    </source>
</evidence>
<gene>
    <name evidence="1" type="ORF">HB761_24385</name>
</gene>